<dbReference type="InterPro" id="IPR013651">
    <property type="entry name" value="ATP-grasp_RimK-type"/>
</dbReference>
<dbReference type="GO" id="GO:0009432">
    <property type="term" value="P:SOS response"/>
    <property type="evidence" value="ECO:0007669"/>
    <property type="project" value="TreeGrafter"/>
</dbReference>
<dbReference type="InterPro" id="IPR011761">
    <property type="entry name" value="ATP-grasp"/>
</dbReference>
<dbReference type="OrthoDB" id="9800957at2"/>
<dbReference type="Gene3D" id="3.40.50.20">
    <property type="match status" value="1"/>
</dbReference>
<evidence type="ECO:0000313" key="3">
    <source>
        <dbReference type="EMBL" id="TFZ05737.1"/>
    </source>
</evidence>
<name>A0A4Z0C252_9BURK</name>
<dbReference type="GO" id="GO:0005737">
    <property type="term" value="C:cytoplasm"/>
    <property type="evidence" value="ECO:0007669"/>
    <property type="project" value="TreeGrafter"/>
</dbReference>
<feature type="domain" description="ATP-grasp" evidence="2">
    <location>
        <begin position="287"/>
        <end position="477"/>
    </location>
</feature>
<dbReference type="PANTHER" id="PTHR21621:SF0">
    <property type="entry name" value="BETA-CITRYLGLUTAMATE SYNTHASE B-RELATED"/>
    <property type="match status" value="1"/>
</dbReference>
<protein>
    <submittedName>
        <fullName evidence="3">RimK family alpha-L-glutamate ligase</fullName>
    </submittedName>
</protein>
<dbReference type="GO" id="GO:0018169">
    <property type="term" value="F:ribosomal S6-glutamic acid ligase activity"/>
    <property type="evidence" value="ECO:0007669"/>
    <property type="project" value="TreeGrafter"/>
</dbReference>
<keyword evidence="3" id="KW-0436">Ligase</keyword>
<dbReference type="EMBL" id="SMLM01000001">
    <property type="protein sequence ID" value="TFZ05737.1"/>
    <property type="molecule type" value="Genomic_DNA"/>
</dbReference>
<reference evidence="3 4" key="1">
    <citation type="submission" date="2019-03" db="EMBL/GenBank/DDBJ databases">
        <title>Ramlibacter henchirensis DSM 14656, whole genome shotgun sequence.</title>
        <authorList>
            <person name="Zhang X."/>
            <person name="Feng G."/>
            <person name="Zhu H."/>
        </authorList>
    </citation>
    <scope>NUCLEOTIDE SEQUENCE [LARGE SCALE GENOMIC DNA]</scope>
    <source>
        <strain evidence="3 4">DSM 14656</strain>
    </source>
</reference>
<dbReference type="PANTHER" id="PTHR21621">
    <property type="entry name" value="RIBOSOMAL PROTEIN S6 MODIFICATION PROTEIN"/>
    <property type="match status" value="1"/>
</dbReference>
<organism evidence="3 4">
    <name type="scientific">Ramlibacter henchirensis</name>
    <dbReference type="NCBI Taxonomy" id="204072"/>
    <lineage>
        <taxon>Bacteria</taxon>
        <taxon>Pseudomonadati</taxon>
        <taxon>Pseudomonadota</taxon>
        <taxon>Betaproteobacteria</taxon>
        <taxon>Burkholderiales</taxon>
        <taxon>Comamonadaceae</taxon>
        <taxon>Ramlibacter</taxon>
    </lineage>
</organism>
<sequence>MRTVMVTDKKLEWFEIPDATVLGARSYLAEHESGRGASVRVLNLCRTGRYQGRGYYVSLLAEARGDRPIPDVKTVEDLKSEARVQALSAQLEALVRETLHHDESDLFELDVYMGRDPAQRHQALAEQLFAKVRAPLLRALFRRVEGRWRLDGLEAIGIADIPAQHRAFLLEAAKAFVAEASAPKPQRTGAVRPRLAILWDPDEPHKPSNEEALQRLLRAAPLVGLEAELIGPDALERLPEFDGLFNRASPEVDGVTYEFVRRAESLGMPVIDDPESILRCLNKVYMHELMSRHRIAQPRTLVVHRANVEQVVPSLGLPCVLKLPDSGFGLDVVKIESEGQLRREAERFFKVSELFVAQEWLPTGFDWRVGVYDRRPLFVCKYFMAPGHWKVNQVAEGQRLIEGKTEAMSVGEAPEQVVDTAVRAANLIGRGLYGVDLKQVEDRVYLIEVNCNPNIDAGNEDQVLGEALYREVLGVFARRIAELRSGAARISAA</sequence>
<evidence type="ECO:0000313" key="4">
    <source>
        <dbReference type="Proteomes" id="UP000298180"/>
    </source>
</evidence>
<dbReference type="PROSITE" id="PS50975">
    <property type="entry name" value="ATP_GRASP"/>
    <property type="match status" value="1"/>
</dbReference>
<dbReference type="SUPFAM" id="SSF56059">
    <property type="entry name" value="Glutathione synthetase ATP-binding domain-like"/>
    <property type="match status" value="1"/>
</dbReference>
<accession>A0A4Z0C252</accession>
<proteinExistence type="predicted"/>
<keyword evidence="4" id="KW-1185">Reference proteome</keyword>
<dbReference type="Proteomes" id="UP000298180">
    <property type="component" value="Unassembled WGS sequence"/>
</dbReference>
<dbReference type="RefSeq" id="WP_135261819.1">
    <property type="nucleotide sequence ID" value="NZ_SMLM01000001.1"/>
</dbReference>
<keyword evidence="1" id="KW-0067">ATP-binding</keyword>
<comment type="caution">
    <text evidence="3">The sequence shown here is derived from an EMBL/GenBank/DDBJ whole genome shotgun (WGS) entry which is preliminary data.</text>
</comment>
<dbReference type="GO" id="GO:0046872">
    <property type="term" value="F:metal ion binding"/>
    <property type="evidence" value="ECO:0007669"/>
    <property type="project" value="InterPro"/>
</dbReference>
<dbReference type="GO" id="GO:0005524">
    <property type="term" value="F:ATP binding"/>
    <property type="evidence" value="ECO:0007669"/>
    <property type="project" value="UniProtKB-UniRule"/>
</dbReference>
<gene>
    <name evidence="3" type="ORF">EZ313_03510</name>
</gene>
<dbReference type="AlphaFoldDB" id="A0A4Z0C252"/>
<evidence type="ECO:0000259" key="2">
    <source>
        <dbReference type="PROSITE" id="PS50975"/>
    </source>
</evidence>
<dbReference type="Gene3D" id="3.30.470.20">
    <property type="entry name" value="ATP-grasp fold, B domain"/>
    <property type="match status" value="1"/>
</dbReference>
<dbReference type="Pfam" id="PF08443">
    <property type="entry name" value="RimK"/>
    <property type="match status" value="1"/>
</dbReference>
<dbReference type="InterPro" id="IPR025839">
    <property type="entry name" value="RLAN_dom"/>
</dbReference>
<keyword evidence="1" id="KW-0547">Nucleotide-binding</keyword>
<evidence type="ECO:0000256" key="1">
    <source>
        <dbReference type="PROSITE-ProRule" id="PRU00409"/>
    </source>
</evidence>
<dbReference type="Pfam" id="PF14401">
    <property type="entry name" value="RLAN"/>
    <property type="match status" value="1"/>
</dbReference>